<accession>A0A951UIJ4</accession>
<evidence type="ECO:0000313" key="2">
    <source>
        <dbReference type="Proteomes" id="UP000715781"/>
    </source>
</evidence>
<organism evidence="1 2">
    <name type="scientific">Mojavia pulchra JT2-VF2</name>
    <dbReference type="NCBI Taxonomy" id="287848"/>
    <lineage>
        <taxon>Bacteria</taxon>
        <taxon>Bacillati</taxon>
        <taxon>Cyanobacteriota</taxon>
        <taxon>Cyanophyceae</taxon>
        <taxon>Nostocales</taxon>
        <taxon>Nostocaceae</taxon>
    </lineage>
</organism>
<reference evidence="1" key="1">
    <citation type="submission" date="2021-05" db="EMBL/GenBank/DDBJ databases">
        <authorList>
            <person name="Pietrasiak N."/>
            <person name="Ward R."/>
            <person name="Stajich J.E."/>
            <person name="Kurbessoian T."/>
        </authorList>
    </citation>
    <scope>NUCLEOTIDE SEQUENCE</scope>
    <source>
        <strain evidence="1">JT2-VF2</strain>
    </source>
</reference>
<dbReference type="Proteomes" id="UP000715781">
    <property type="component" value="Unassembled WGS sequence"/>
</dbReference>
<comment type="caution">
    <text evidence="1">The sequence shown here is derived from an EMBL/GenBank/DDBJ whole genome shotgun (WGS) entry which is preliminary data.</text>
</comment>
<evidence type="ECO:0000313" key="1">
    <source>
        <dbReference type="EMBL" id="MBW4564812.1"/>
    </source>
</evidence>
<dbReference type="EMBL" id="JAHHHN010000026">
    <property type="protein sequence ID" value="MBW4564812.1"/>
    <property type="molecule type" value="Genomic_DNA"/>
</dbReference>
<sequence>MIARESPPVGRNPTRNAIAICSDRSVTSAAFRWVMQLRGVQRNHAIA</sequence>
<proteinExistence type="predicted"/>
<reference evidence="1" key="2">
    <citation type="journal article" date="2022" name="Microbiol. Resour. Announc.">
        <title>Metagenome Sequencing to Explore Phylogenomics of Terrestrial Cyanobacteria.</title>
        <authorList>
            <person name="Ward R.D."/>
            <person name="Stajich J.E."/>
            <person name="Johansen J.R."/>
            <person name="Huntemann M."/>
            <person name="Clum A."/>
            <person name="Foster B."/>
            <person name="Foster B."/>
            <person name="Roux S."/>
            <person name="Palaniappan K."/>
            <person name="Varghese N."/>
            <person name="Mukherjee S."/>
            <person name="Reddy T.B.K."/>
            <person name="Daum C."/>
            <person name="Copeland A."/>
            <person name="Chen I.A."/>
            <person name="Ivanova N.N."/>
            <person name="Kyrpides N.C."/>
            <person name="Shapiro N."/>
            <person name="Eloe-Fadrosh E.A."/>
            <person name="Pietrasiak N."/>
        </authorList>
    </citation>
    <scope>NUCLEOTIDE SEQUENCE</scope>
    <source>
        <strain evidence="1">JT2-VF2</strain>
    </source>
</reference>
<dbReference type="AlphaFoldDB" id="A0A951UIJ4"/>
<gene>
    <name evidence="1" type="ORF">KME32_27545</name>
</gene>
<name>A0A951UIJ4_9NOST</name>
<protein>
    <submittedName>
        <fullName evidence="1">Uncharacterized protein</fullName>
    </submittedName>
</protein>